<feature type="transmembrane region" description="Helical" evidence="1">
    <location>
        <begin position="6"/>
        <end position="23"/>
    </location>
</feature>
<dbReference type="PIRSF" id="PIRSF031509">
    <property type="entry name" value="Cell_wall_LiaF/YvqF"/>
    <property type="match status" value="1"/>
</dbReference>
<dbReference type="NCBIfam" id="NF040535">
    <property type="entry name" value="LiaF_C_term"/>
    <property type="match status" value="1"/>
</dbReference>
<feature type="transmembrane region" description="Helical" evidence="1">
    <location>
        <begin position="53"/>
        <end position="86"/>
    </location>
</feature>
<dbReference type="InterPro" id="IPR024425">
    <property type="entry name" value="LiaF-like_C"/>
</dbReference>
<reference evidence="4" key="1">
    <citation type="submission" date="2016-09" db="EMBL/GenBank/DDBJ databases">
        <authorList>
            <person name="Varghese N."/>
            <person name="Submissions S."/>
        </authorList>
    </citation>
    <scope>NUCLEOTIDE SEQUENCE [LARGE SCALE GENOMIC DNA]</scope>
    <source>
        <strain evidence="4">25nlg</strain>
    </source>
</reference>
<organism evidence="3 4">
    <name type="scientific">Shouchella lonarensis</name>
    <dbReference type="NCBI Taxonomy" id="1464122"/>
    <lineage>
        <taxon>Bacteria</taxon>
        <taxon>Bacillati</taxon>
        <taxon>Bacillota</taxon>
        <taxon>Bacilli</taxon>
        <taxon>Bacillales</taxon>
        <taxon>Bacillaceae</taxon>
        <taxon>Shouchella</taxon>
    </lineage>
</organism>
<dbReference type="OrthoDB" id="2351415at2"/>
<proteinExistence type="predicted"/>
<dbReference type="EMBL" id="FMYM01000006">
    <property type="protein sequence ID" value="SDC22264.1"/>
    <property type="molecule type" value="Genomic_DNA"/>
</dbReference>
<dbReference type="RefSeq" id="WP_090775712.1">
    <property type="nucleotide sequence ID" value="NZ_FMYM01000006.1"/>
</dbReference>
<dbReference type="Proteomes" id="UP000242662">
    <property type="component" value="Unassembled WGS sequence"/>
</dbReference>
<evidence type="ECO:0000313" key="3">
    <source>
        <dbReference type="EMBL" id="SDC22264.1"/>
    </source>
</evidence>
<keyword evidence="1" id="KW-0812">Transmembrane</keyword>
<gene>
    <name evidence="3" type="ORF">SAMN05421737_10693</name>
</gene>
<dbReference type="AlphaFoldDB" id="A0A1G6JU68"/>
<dbReference type="InterPro" id="IPR047793">
    <property type="entry name" value="LiaF_C"/>
</dbReference>
<accession>A0A1G6JU68</accession>
<sequence>MRTKSFLGMLFLIIGLISFFMLIGGSTARLVAPVLFCGLGFYFYQGGSKFLSLLFMLIGVAMFVDQLFSISFFGLLFAFVCLYYGLQLVKQTETDRSSHRWMRWRKREVEEGDVTVIPSTSAGVLKPAQLITTRDMRRHFISDIRYTGAAFDLHDLTIWNGIGDIRMDLAKAIIPAGETVLVLQVGLGSITLYVPDDVAVSVQAGSVVGDVTIFQERQSGFNQQVSMRSQDYETSTRRVKVVAATLVGDVKVKEL</sequence>
<dbReference type="GO" id="GO:0016020">
    <property type="term" value="C:membrane"/>
    <property type="evidence" value="ECO:0007669"/>
    <property type="project" value="InterPro"/>
</dbReference>
<dbReference type="Pfam" id="PF09922">
    <property type="entry name" value="LiaF-like_C"/>
    <property type="match status" value="1"/>
</dbReference>
<feature type="domain" description="Cell wall-active antibiotics response LiaF-like C-terminal" evidence="2">
    <location>
        <begin position="140"/>
        <end position="252"/>
    </location>
</feature>
<keyword evidence="4" id="KW-1185">Reference proteome</keyword>
<evidence type="ECO:0000256" key="1">
    <source>
        <dbReference type="SAM" id="Phobius"/>
    </source>
</evidence>
<protein>
    <submittedName>
        <fullName evidence="3">Lia operon protein LiaF</fullName>
    </submittedName>
</protein>
<dbReference type="InterPro" id="IPR016975">
    <property type="entry name" value="Cell_wall_LiaF"/>
</dbReference>
<evidence type="ECO:0000259" key="2">
    <source>
        <dbReference type="Pfam" id="PF09922"/>
    </source>
</evidence>
<keyword evidence="1" id="KW-0472">Membrane</keyword>
<dbReference type="STRING" id="1464122.SAMN05421737_10693"/>
<evidence type="ECO:0000313" key="4">
    <source>
        <dbReference type="Proteomes" id="UP000242662"/>
    </source>
</evidence>
<keyword evidence="1" id="KW-1133">Transmembrane helix</keyword>
<name>A0A1G6JU68_9BACI</name>